<dbReference type="Gene3D" id="2.40.50.100">
    <property type="match status" value="1"/>
</dbReference>
<dbReference type="InterPro" id="IPR011053">
    <property type="entry name" value="Single_hybrid_motif"/>
</dbReference>
<proteinExistence type="predicted"/>
<feature type="non-terminal residue" evidence="1">
    <location>
        <position position="1"/>
    </location>
</feature>
<dbReference type="Pfam" id="PF01597">
    <property type="entry name" value="GCV_H"/>
    <property type="match status" value="1"/>
</dbReference>
<organism evidence="1">
    <name type="scientific">mine drainage metagenome</name>
    <dbReference type="NCBI Taxonomy" id="410659"/>
    <lineage>
        <taxon>unclassified sequences</taxon>
        <taxon>metagenomes</taxon>
        <taxon>ecological metagenomes</taxon>
    </lineage>
</organism>
<protein>
    <submittedName>
        <fullName evidence="1">Glycine cleavage H-protein</fullName>
    </submittedName>
</protein>
<evidence type="ECO:0000313" key="1">
    <source>
        <dbReference type="EMBL" id="EQD60025.1"/>
    </source>
</evidence>
<gene>
    <name evidence="1" type="ORF">B1A_10303</name>
</gene>
<reference evidence="1" key="1">
    <citation type="submission" date="2013-08" db="EMBL/GenBank/DDBJ databases">
        <authorList>
            <person name="Mendez C."/>
            <person name="Richter M."/>
            <person name="Ferrer M."/>
            <person name="Sanchez J."/>
        </authorList>
    </citation>
    <scope>NUCLEOTIDE SEQUENCE</scope>
</reference>
<dbReference type="EMBL" id="AUZX01007335">
    <property type="protein sequence ID" value="EQD60025.1"/>
    <property type="molecule type" value="Genomic_DNA"/>
</dbReference>
<name>T1C1L9_9ZZZZ</name>
<dbReference type="AlphaFoldDB" id="T1C1L9"/>
<sequence length="42" mass="4518">APELLNSDPYGDGWICTIEASDPAELKALLGPEEYRAVIDGQ</sequence>
<reference evidence="1" key="2">
    <citation type="journal article" date="2014" name="ISME J.">
        <title>Microbial stratification in low pH oxic and suboxic macroscopic growths along an acid mine drainage.</title>
        <authorList>
            <person name="Mendez-Garcia C."/>
            <person name="Mesa V."/>
            <person name="Sprenger R.R."/>
            <person name="Richter M."/>
            <person name="Diez M.S."/>
            <person name="Solano J."/>
            <person name="Bargiela R."/>
            <person name="Golyshina O.V."/>
            <person name="Manteca A."/>
            <person name="Ramos J.L."/>
            <person name="Gallego J.R."/>
            <person name="Llorente I."/>
            <person name="Martins Dos Santos V.A."/>
            <person name="Jensen O.N."/>
            <person name="Pelaez A.I."/>
            <person name="Sanchez J."/>
            <person name="Ferrer M."/>
        </authorList>
    </citation>
    <scope>NUCLEOTIDE SEQUENCE</scope>
</reference>
<dbReference type="SUPFAM" id="SSF51230">
    <property type="entry name" value="Single hybrid motif"/>
    <property type="match status" value="1"/>
</dbReference>
<dbReference type="InterPro" id="IPR033753">
    <property type="entry name" value="GCV_H/Fam206"/>
</dbReference>
<accession>T1C1L9</accession>
<comment type="caution">
    <text evidence="1">The sequence shown here is derived from an EMBL/GenBank/DDBJ whole genome shotgun (WGS) entry which is preliminary data.</text>
</comment>